<evidence type="ECO:0000256" key="1">
    <source>
        <dbReference type="SAM" id="MobiDB-lite"/>
    </source>
</evidence>
<organism evidence="2">
    <name type="scientific">Trypanosoma brucei</name>
    <dbReference type="NCBI Taxonomy" id="5691"/>
    <lineage>
        <taxon>Eukaryota</taxon>
        <taxon>Discoba</taxon>
        <taxon>Euglenozoa</taxon>
        <taxon>Kinetoplastea</taxon>
        <taxon>Metakinetoplastina</taxon>
        <taxon>Trypanosomatida</taxon>
        <taxon>Trypanosomatidae</taxon>
        <taxon>Trypanosoma</taxon>
    </lineage>
</organism>
<reference evidence="2" key="1">
    <citation type="submission" date="2016-08" db="EMBL/GenBank/DDBJ databases">
        <title>VSG repertoire of Trypanosoma brucei EATRO 1125.</title>
        <authorList>
            <person name="Cross G.A."/>
        </authorList>
    </citation>
    <scope>NUCLEOTIDE SEQUENCE</scope>
    <source>
        <strain evidence="2">EATRO 1125</strain>
    </source>
</reference>
<protein>
    <submittedName>
        <fullName evidence="2">Variant surface glycoprotein 1125.1652</fullName>
    </submittedName>
</protein>
<accession>A0A1J0R7F6</accession>
<feature type="compositionally biased region" description="Basic and acidic residues" evidence="1">
    <location>
        <begin position="428"/>
        <end position="447"/>
    </location>
</feature>
<dbReference type="VEuPathDB" id="TriTrypDB:Tbg972.9.580"/>
<evidence type="ECO:0000313" key="2">
    <source>
        <dbReference type="EMBL" id="APD73814.1"/>
    </source>
</evidence>
<sequence length="500" mass="53283">MASWKFYKEAVVKDIVLALYSITYVSASSDTIGHDITKWCHELSYLKKIRTGLISELGTRNAAQERTAGILTQWRIAAASSDDPTAENNFKALLMYGTKRQAEAISHANSLTAAIAEFLPIIDKRIEAYSAAEIAATVFRTATPTTRPTAPSGSNAANCKILLALAAEQEYQCAFSPGDTEGGTSTVPQKLKTATKIKLAQDATPALLSTPVELTLGVAGQTDAFDSSQNQAGKCKTGSGGSAITPGTHYVAATLTSKTRANPTTEDVNIADGNEQSPQGKEANKVTPWLNNKLLAQKLHNVQLLLKKPVFDLETTTYANLEAAVDLATVLTNLQGTKENGAAPKSTADQPEPAVVIRKAFKTGSSDFATTYITGIKDKPVKYKNGGKTEDTTISALATSADLNLALAYLEGLKADKRQAAPPATDKNPSKKADTEDKTVEKKDGDNKATAADCTGTEEDKCDTKKCDWNAEKKQCKVKEGAVVISSVIKAPLLLVFLLF</sequence>
<dbReference type="VEuPathDB" id="TriTrypDB:Tb1125.3.490"/>
<dbReference type="VEuPathDB" id="TriTrypDB:Tb927.3.490"/>
<dbReference type="AlphaFoldDB" id="A0A1J0R7F6"/>
<dbReference type="SUPFAM" id="SSF58087">
    <property type="entry name" value="Variant surface glycoprotein (N-terminal domain)"/>
    <property type="match status" value="1"/>
</dbReference>
<dbReference type="VEuPathDB" id="TriTrypDB:Tb427_000626300"/>
<dbReference type="VEuPathDB" id="TriTrypDB:Tb427_000507100"/>
<dbReference type="EMBL" id="KX699858">
    <property type="protein sequence ID" value="APD73814.1"/>
    <property type="molecule type" value="Genomic_DNA"/>
</dbReference>
<feature type="region of interest" description="Disordered" evidence="1">
    <location>
        <begin position="418"/>
        <end position="462"/>
    </location>
</feature>
<name>A0A1J0R7F6_9TRYP</name>
<proteinExistence type="predicted"/>